<proteinExistence type="predicted"/>
<name>A0A402CFS9_RHOWR</name>
<dbReference type="EMBL" id="BHYM01000057">
    <property type="protein sequence ID" value="GCE42440.1"/>
    <property type="molecule type" value="Genomic_DNA"/>
</dbReference>
<protein>
    <submittedName>
        <fullName evidence="1">Uncharacterized protein</fullName>
    </submittedName>
</protein>
<comment type="caution">
    <text evidence="1">The sequence shown here is derived from an EMBL/GenBank/DDBJ whole genome shotgun (WGS) entry which is preliminary data.</text>
</comment>
<sequence length="44" mass="4677">MCCHDFVLAVGLGPPRAPTGVGIRSASSECVNFRSTPTGWPESW</sequence>
<organism evidence="1 2">
    <name type="scientific">Rhodococcus wratislaviensis</name>
    <name type="common">Tsukamurella wratislaviensis</name>
    <dbReference type="NCBI Taxonomy" id="44752"/>
    <lineage>
        <taxon>Bacteria</taxon>
        <taxon>Bacillati</taxon>
        <taxon>Actinomycetota</taxon>
        <taxon>Actinomycetes</taxon>
        <taxon>Mycobacteriales</taxon>
        <taxon>Nocardiaceae</taxon>
        <taxon>Rhodococcus</taxon>
    </lineage>
</organism>
<dbReference type="Proteomes" id="UP000287519">
    <property type="component" value="Unassembled WGS sequence"/>
</dbReference>
<reference evidence="1 2" key="1">
    <citation type="submission" date="2018-11" db="EMBL/GenBank/DDBJ databases">
        <title>Microbial catabolism of amino acid.</title>
        <authorList>
            <person name="Hibi M."/>
            <person name="Ogawa J."/>
        </authorList>
    </citation>
    <scope>NUCLEOTIDE SEQUENCE [LARGE SCALE GENOMIC DNA]</scope>
    <source>
        <strain evidence="1 2">C31-06</strain>
    </source>
</reference>
<keyword evidence="2" id="KW-1185">Reference proteome</keyword>
<gene>
    <name evidence="1" type="ORF">Rhow_006379</name>
</gene>
<evidence type="ECO:0000313" key="2">
    <source>
        <dbReference type="Proteomes" id="UP000287519"/>
    </source>
</evidence>
<dbReference type="AlphaFoldDB" id="A0A402CFS9"/>
<evidence type="ECO:0000313" key="1">
    <source>
        <dbReference type="EMBL" id="GCE42440.1"/>
    </source>
</evidence>
<accession>A0A402CFS9</accession>